<dbReference type="PANTHER" id="PTHR23294:SF5">
    <property type="entry name" value="UNC93-LIKE PROTEIN MFSD11"/>
    <property type="match status" value="1"/>
</dbReference>
<comment type="subcellular location">
    <subcellularLocation>
        <location evidence="1">Membrane</location>
        <topology evidence="1">Multi-pass membrane protein</topology>
    </subcellularLocation>
</comment>
<evidence type="ECO:0000256" key="4">
    <source>
        <dbReference type="ARBA" id="ARBA00022989"/>
    </source>
</evidence>
<feature type="transmembrane region" description="Helical" evidence="6">
    <location>
        <begin position="319"/>
        <end position="337"/>
    </location>
</feature>
<evidence type="ECO:0000256" key="5">
    <source>
        <dbReference type="ARBA" id="ARBA00023136"/>
    </source>
</evidence>
<evidence type="ECO:0000256" key="7">
    <source>
        <dbReference type="SAM" id="SignalP"/>
    </source>
</evidence>
<keyword evidence="4 6" id="KW-1133">Transmembrane helix</keyword>
<evidence type="ECO:0008006" key="10">
    <source>
        <dbReference type="Google" id="ProtNLM"/>
    </source>
</evidence>
<feature type="transmembrane region" description="Helical" evidence="6">
    <location>
        <begin position="247"/>
        <end position="271"/>
    </location>
</feature>
<feature type="transmembrane region" description="Helical" evidence="6">
    <location>
        <begin position="358"/>
        <end position="378"/>
    </location>
</feature>
<keyword evidence="5 6" id="KW-0472">Membrane</keyword>
<dbReference type="Gene3D" id="1.20.1250.20">
    <property type="entry name" value="MFS general substrate transporter like domains"/>
    <property type="match status" value="1"/>
</dbReference>
<dbReference type="InterPro" id="IPR010291">
    <property type="entry name" value="Ion_channel_UNC-93"/>
</dbReference>
<evidence type="ECO:0000256" key="2">
    <source>
        <dbReference type="ARBA" id="ARBA00009172"/>
    </source>
</evidence>
<dbReference type="PANTHER" id="PTHR23294">
    <property type="entry name" value="ET TRANSLATION PRODUCT-RELATED"/>
    <property type="match status" value="1"/>
</dbReference>
<feature type="signal peptide" evidence="7">
    <location>
        <begin position="1"/>
        <end position="22"/>
    </location>
</feature>
<dbReference type="Pfam" id="PF05978">
    <property type="entry name" value="UNC-93"/>
    <property type="match status" value="1"/>
</dbReference>
<evidence type="ECO:0000256" key="1">
    <source>
        <dbReference type="ARBA" id="ARBA00004141"/>
    </source>
</evidence>
<dbReference type="AlphaFoldDB" id="A0A7N6A222"/>
<accession>A0A7N6A222</accession>
<proteinExistence type="inferred from homology"/>
<evidence type="ECO:0000313" key="9">
    <source>
        <dbReference type="Proteomes" id="UP000265040"/>
    </source>
</evidence>
<organism evidence="8 9">
    <name type="scientific">Anabas testudineus</name>
    <name type="common">Climbing perch</name>
    <name type="synonym">Anthias testudineus</name>
    <dbReference type="NCBI Taxonomy" id="64144"/>
    <lineage>
        <taxon>Eukaryota</taxon>
        <taxon>Metazoa</taxon>
        <taxon>Chordata</taxon>
        <taxon>Craniata</taxon>
        <taxon>Vertebrata</taxon>
        <taxon>Euteleostomi</taxon>
        <taxon>Actinopterygii</taxon>
        <taxon>Neopterygii</taxon>
        <taxon>Teleostei</taxon>
        <taxon>Neoteleostei</taxon>
        <taxon>Acanthomorphata</taxon>
        <taxon>Anabantaria</taxon>
        <taxon>Anabantiformes</taxon>
        <taxon>Anabantoidei</taxon>
        <taxon>Anabantidae</taxon>
        <taxon>Anabas</taxon>
    </lineage>
</organism>
<reference evidence="8" key="2">
    <citation type="submission" date="2025-08" db="UniProtKB">
        <authorList>
            <consortium name="Ensembl"/>
        </authorList>
    </citation>
    <scope>IDENTIFICATION</scope>
</reference>
<feature type="chain" id="PRO_5031162377" description="Major facilitator superfamily domain containing 11" evidence="7">
    <location>
        <begin position="23"/>
        <end position="417"/>
    </location>
</feature>
<dbReference type="GO" id="GO:0016020">
    <property type="term" value="C:membrane"/>
    <property type="evidence" value="ECO:0007669"/>
    <property type="project" value="UniProtKB-SubCell"/>
</dbReference>
<evidence type="ECO:0000313" key="8">
    <source>
        <dbReference type="Ensembl" id="ENSATEP00000042071.1"/>
    </source>
</evidence>
<feature type="transmembrane region" description="Helical" evidence="6">
    <location>
        <begin position="132"/>
        <end position="150"/>
    </location>
</feature>
<reference evidence="8" key="1">
    <citation type="submission" date="2021-04" db="EMBL/GenBank/DDBJ databases">
        <authorList>
            <consortium name="Wellcome Sanger Institute Data Sharing"/>
        </authorList>
    </citation>
    <scope>NUCLEOTIDE SEQUENCE [LARGE SCALE GENOMIC DNA]</scope>
</reference>
<feature type="transmembrane region" description="Helical" evidence="6">
    <location>
        <begin position="283"/>
        <end position="299"/>
    </location>
</feature>
<reference evidence="8" key="3">
    <citation type="submission" date="2025-09" db="UniProtKB">
        <authorList>
            <consortium name="Ensembl"/>
        </authorList>
    </citation>
    <scope>IDENTIFICATION</scope>
</reference>
<evidence type="ECO:0000256" key="3">
    <source>
        <dbReference type="ARBA" id="ARBA00022692"/>
    </source>
</evidence>
<name>A0A7N6A222_ANATE</name>
<dbReference type="InterPro" id="IPR036259">
    <property type="entry name" value="MFS_trans_sf"/>
</dbReference>
<dbReference type="GeneTree" id="ENSGT00390000012918"/>
<dbReference type="InterPro" id="IPR051617">
    <property type="entry name" value="UNC-93-like_regulator"/>
</dbReference>
<feature type="transmembrane region" description="Helical" evidence="6">
    <location>
        <begin position="384"/>
        <end position="405"/>
    </location>
</feature>
<feature type="transmembrane region" description="Helical" evidence="6">
    <location>
        <begin position="166"/>
        <end position="184"/>
    </location>
</feature>
<feature type="transmembrane region" description="Helical" evidence="6">
    <location>
        <begin position="79"/>
        <end position="112"/>
    </location>
</feature>
<feature type="transmembrane region" description="Helical" evidence="6">
    <location>
        <begin position="47"/>
        <end position="67"/>
    </location>
</feature>
<protein>
    <recommendedName>
        <fullName evidence="10">Major facilitator superfamily domain containing 11</fullName>
    </recommendedName>
</protein>
<dbReference type="SUPFAM" id="SSF103473">
    <property type="entry name" value="MFS general substrate transporter"/>
    <property type="match status" value="1"/>
</dbReference>
<dbReference type="Ensembl" id="ENSATET00000071238.2">
    <property type="protein sequence ID" value="ENSATEP00000042071.1"/>
    <property type="gene ID" value="ENSATEG00000004019.3"/>
</dbReference>
<comment type="similarity">
    <text evidence="2">Belongs to the unc-93 family.</text>
</comment>
<evidence type="ECO:0000256" key="6">
    <source>
        <dbReference type="SAM" id="Phobius"/>
    </source>
</evidence>
<keyword evidence="9" id="KW-1185">Reference proteome</keyword>
<keyword evidence="3 6" id="KW-0812">Transmembrane</keyword>
<dbReference type="Proteomes" id="UP000265040">
    <property type="component" value="Chromosome 8"/>
</dbReference>
<keyword evidence="7" id="KW-0732">Signal</keyword>
<sequence length="417" mass="45568">LNSKVSLTSVGFLFLFTAFTTCGNVEQTVVKSLKNETFSGSGYHSLGIIYGVFSFANLLAPTVVAVIGPKMTMFLSGLLYSGYIAVFISPSTWAFYLTSVLIGIGAAMLWTAQGQFLVENSEASTINRNTGVFWALLQCSMLFGNLYIYFDWNGRTEITDSSRKTIFLSLLVISILGTLSFLVLRKSHHDEELLSEEEGQSLLSTLLFFFKLADTRCTACSPGLELSFYSGVYGTCIGATTQLGEGALGLIGISGIVVGIGEIVGGGLFGLLCKNNRFRRTSVVFLGMVVHFVAFYLIFLNIPDDAPVVFKTTTQTTPYLTPSASIALLCSFLLGLGDSCFNTQLYSILGRVYAEQSSPAFAIFKFIQSVFAAVAFFYSGYLMLMWQMLLLVILGFSGTLCFFVVERIQNISIDFQE</sequence>